<evidence type="ECO:0000256" key="1">
    <source>
        <dbReference type="ARBA" id="ARBA00009405"/>
    </source>
</evidence>
<dbReference type="GO" id="GO:0006552">
    <property type="term" value="P:L-leucine catabolic process"/>
    <property type="evidence" value="ECO:0007669"/>
    <property type="project" value="TreeGrafter"/>
</dbReference>
<dbReference type="InterPro" id="IPR013785">
    <property type="entry name" value="Aldolase_TIM"/>
</dbReference>
<evidence type="ECO:0000313" key="6">
    <source>
        <dbReference type="Proteomes" id="UP000252405"/>
    </source>
</evidence>
<dbReference type="PANTHER" id="PTHR42738">
    <property type="entry name" value="HYDROXYMETHYLGLUTARYL-COA LYASE"/>
    <property type="match status" value="1"/>
</dbReference>
<keyword evidence="6" id="KW-1185">Reference proteome</keyword>
<dbReference type="PANTHER" id="PTHR42738:SF7">
    <property type="entry name" value="HYDROXYMETHYLGLUTARYL-COA LYASE"/>
    <property type="match status" value="1"/>
</dbReference>
<protein>
    <submittedName>
        <fullName evidence="5">Hydroxymethylglutaryl-CoA lyase</fullName>
    </submittedName>
</protein>
<comment type="caution">
    <text evidence="5">The sequence shown here is derived from an EMBL/GenBank/DDBJ whole genome shotgun (WGS) entry which is preliminary data.</text>
</comment>
<organism evidence="5 6">
    <name type="scientific">Billgrantia montanilacus</name>
    <dbReference type="NCBI Taxonomy" id="2282305"/>
    <lineage>
        <taxon>Bacteria</taxon>
        <taxon>Pseudomonadati</taxon>
        <taxon>Pseudomonadota</taxon>
        <taxon>Gammaproteobacteria</taxon>
        <taxon>Oceanospirillales</taxon>
        <taxon>Halomonadaceae</taxon>
        <taxon>Billgrantia</taxon>
    </lineage>
</organism>
<proteinExistence type="inferred from homology"/>
<dbReference type="PROSITE" id="PS50991">
    <property type="entry name" value="PYR_CT"/>
    <property type="match status" value="1"/>
</dbReference>
<dbReference type="EMBL" id="QPII01000021">
    <property type="protein sequence ID" value="RCV86742.1"/>
    <property type="molecule type" value="Genomic_DNA"/>
</dbReference>
<comment type="similarity">
    <text evidence="1">Belongs to the HMG-CoA lyase family.</text>
</comment>
<evidence type="ECO:0000256" key="2">
    <source>
        <dbReference type="ARBA" id="ARBA00022723"/>
    </source>
</evidence>
<dbReference type="CDD" id="cd07938">
    <property type="entry name" value="DRE_TIM_HMGL"/>
    <property type="match status" value="1"/>
</dbReference>
<dbReference type="RefSeq" id="WP_114480705.1">
    <property type="nucleotide sequence ID" value="NZ_QPII01000021.1"/>
</dbReference>
<dbReference type="Pfam" id="PF00682">
    <property type="entry name" value="HMGL-like"/>
    <property type="match status" value="1"/>
</dbReference>
<dbReference type="AlphaFoldDB" id="A0A368TRH6"/>
<keyword evidence="3 5" id="KW-0456">Lyase</keyword>
<dbReference type="FunFam" id="3.20.20.70:FF:000071">
    <property type="entry name" value="Hydroxymethylglutaryl-CoA lyase"/>
    <property type="match status" value="1"/>
</dbReference>
<dbReference type="OrthoDB" id="9784013at2"/>
<dbReference type="GO" id="GO:0004419">
    <property type="term" value="F:hydroxymethylglutaryl-CoA lyase activity"/>
    <property type="evidence" value="ECO:0007669"/>
    <property type="project" value="TreeGrafter"/>
</dbReference>
<dbReference type="SUPFAM" id="SSF51569">
    <property type="entry name" value="Aldolase"/>
    <property type="match status" value="1"/>
</dbReference>
<dbReference type="GO" id="GO:0046951">
    <property type="term" value="P:ketone body biosynthetic process"/>
    <property type="evidence" value="ECO:0007669"/>
    <property type="project" value="TreeGrafter"/>
</dbReference>
<dbReference type="InterPro" id="IPR043594">
    <property type="entry name" value="HMGL"/>
</dbReference>
<dbReference type="NCBIfam" id="NF004283">
    <property type="entry name" value="PRK05692.1"/>
    <property type="match status" value="1"/>
</dbReference>
<keyword evidence="2" id="KW-0479">Metal-binding</keyword>
<gene>
    <name evidence="5" type="ORF">DU505_19865</name>
</gene>
<sequence>MTRLQINEVAPRDGLQIEAGFVATEEKIRLIDALSATGLARIEATSFTSPKAIPQLRDAEEVVRGIRRREGVGITVLVPNLRGCERALSCGVDEINLVMSSSDSHGQTNLRMTPAQSLERFAAILEATSGSDVFVNASLSTAFGCPFEGEVPPARVLELIGELIDIGVEGITLCDTTGMANPAQVGSLCKDVLARWPDTPFTLHFHNTRGMGLANALAAWQAGVTRFDASLGGLGGCPYAPGATGNVCTEDLVHMFEQMGVDTGVDLEALLAVSATLPALVGHETPGQVVKAGKADRRYPMPRITGSMPNP</sequence>
<dbReference type="Proteomes" id="UP000252405">
    <property type="component" value="Unassembled WGS sequence"/>
</dbReference>
<dbReference type="GO" id="GO:0046872">
    <property type="term" value="F:metal ion binding"/>
    <property type="evidence" value="ECO:0007669"/>
    <property type="project" value="UniProtKB-KW"/>
</dbReference>
<evidence type="ECO:0000256" key="3">
    <source>
        <dbReference type="ARBA" id="ARBA00023239"/>
    </source>
</evidence>
<dbReference type="InterPro" id="IPR000891">
    <property type="entry name" value="PYR_CT"/>
</dbReference>
<feature type="domain" description="Pyruvate carboxyltransferase" evidence="4">
    <location>
        <begin position="4"/>
        <end position="271"/>
    </location>
</feature>
<accession>A0A368TRH6</accession>
<dbReference type="Gene3D" id="3.20.20.70">
    <property type="entry name" value="Aldolase class I"/>
    <property type="match status" value="1"/>
</dbReference>
<evidence type="ECO:0000259" key="4">
    <source>
        <dbReference type="PROSITE" id="PS50991"/>
    </source>
</evidence>
<reference evidence="5 6" key="1">
    <citation type="submission" date="2018-07" db="EMBL/GenBank/DDBJ databases">
        <title>Halomonas montanilacus sp. nov., isolated from Lake Pengyan on Tibetan Plateau.</title>
        <authorList>
            <person name="Lu H."/>
            <person name="Xing P."/>
            <person name="Wu Q."/>
        </authorList>
    </citation>
    <scope>NUCLEOTIDE SEQUENCE [LARGE SCALE GENOMIC DNA]</scope>
    <source>
        <strain evidence="5 6">PYC7W</strain>
    </source>
</reference>
<evidence type="ECO:0000313" key="5">
    <source>
        <dbReference type="EMBL" id="RCV86742.1"/>
    </source>
</evidence>
<name>A0A368TRH6_9GAMM</name>